<keyword evidence="5" id="KW-1278">Translocase</keyword>
<gene>
    <name evidence="13" type="ORF">CH357_00680</name>
</gene>
<evidence type="ECO:0000259" key="12">
    <source>
        <dbReference type="SMART" id="SM01003"/>
    </source>
</evidence>
<keyword evidence="14" id="KW-1185">Reference proteome</keyword>
<dbReference type="PANTHER" id="PTHR10160:SF19">
    <property type="entry name" value="PROTON-TRANSLOCATING NAD(P)(+) TRANSHYDROGENASE"/>
    <property type="match status" value="1"/>
</dbReference>
<reference evidence="13 14" key="1">
    <citation type="submission" date="2017-07" db="EMBL/GenBank/DDBJ databases">
        <title>Leptospira spp. isolated from tropical soils.</title>
        <authorList>
            <person name="Thibeaux R."/>
            <person name="Iraola G."/>
            <person name="Ferres I."/>
            <person name="Bierque E."/>
            <person name="Girault D."/>
            <person name="Soupe-Gilbert M.-E."/>
            <person name="Picardeau M."/>
            <person name="Goarant C."/>
        </authorList>
    </citation>
    <scope>NUCLEOTIDE SEQUENCE [LARGE SCALE GENOMIC DNA]</scope>
    <source>
        <strain evidence="13 14">MCA1-C-A1</strain>
    </source>
</reference>
<dbReference type="InterPro" id="IPR007698">
    <property type="entry name" value="AlaDH/PNT_NAD(H)-bd"/>
</dbReference>
<evidence type="ECO:0000256" key="4">
    <source>
        <dbReference type="ARBA" id="ARBA00022857"/>
    </source>
</evidence>
<dbReference type="FunFam" id="3.40.50.720:FF:000188">
    <property type="entry name" value="NAD(P) transhydrogenase alpha subunit 1"/>
    <property type="match status" value="1"/>
</dbReference>
<evidence type="ECO:0000256" key="7">
    <source>
        <dbReference type="ARBA" id="ARBA00048202"/>
    </source>
</evidence>
<dbReference type="PANTHER" id="PTHR10160">
    <property type="entry name" value="NAD(P) TRANSHYDROGENASE"/>
    <property type="match status" value="1"/>
</dbReference>
<evidence type="ECO:0000256" key="8">
    <source>
        <dbReference type="ARBA" id="ARBA00071353"/>
    </source>
</evidence>
<evidence type="ECO:0000313" key="13">
    <source>
        <dbReference type="EMBL" id="PJZ27113.1"/>
    </source>
</evidence>
<comment type="function">
    <text evidence="1">The transhydrogenation between NADH and NADP is coupled to respiration and ATP hydrolysis and functions as a proton pump across the membrane.</text>
</comment>
<sequence length="389" mass="41258">MNIGVLKEAKEETRVAVTPDVVDALKKIGASVIIEKGAGEGSYFSDEDYKKAGATIQSRADILKKSDLVVSIHLADGASLSKIKKGAFYLGMFQPAVNPQVIKKLAAQKVTVLSLDAIARITRAQSMDVLSSQATVAGYKAVLIASNHLTRFFPMLTTAAGTITPASVLIIGAGVAGLQAIASSRRLGAVVDVFDTRPEVKEQVQSLGAKFVEVEGATHSAAAGGYAVEQTEDYKKRQQEAIEKFAAKADVIITTALIPGRKAPIIITKKIVDRMKAGSVVVDLASPNGGNCEYTQHGKVVLTKNGVSIVGHQNLAGSLPSDASRMFAKNVLNYLKLLVKEKKINFDLNDEVIASTTITHEGEIRHKLTLDALGGSKQEGKKPAAKKKA</sequence>
<evidence type="ECO:0000259" key="11">
    <source>
        <dbReference type="SMART" id="SM01002"/>
    </source>
</evidence>
<accession>A0A2M9XHG7</accession>
<feature type="domain" description="Alanine dehydrogenase/pyridine nucleotide transhydrogenase N-terminal" evidence="12">
    <location>
        <begin position="4"/>
        <end position="137"/>
    </location>
</feature>
<evidence type="ECO:0000256" key="5">
    <source>
        <dbReference type="ARBA" id="ARBA00022967"/>
    </source>
</evidence>
<dbReference type="SMART" id="SM01002">
    <property type="entry name" value="AlaDh_PNT_C"/>
    <property type="match status" value="1"/>
</dbReference>
<keyword evidence="6" id="KW-0520">NAD</keyword>
<evidence type="ECO:0000256" key="9">
    <source>
        <dbReference type="ARBA" id="ARBA00076996"/>
    </source>
</evidence>
<dbReference type="GO" id="GO:0050661">
    <property type="term" value="F:NADP binding"/>
    <property type="evidence" value="ECO:0007669"/>
    <property type="project" value="TreeGrafter"/>
</dbReference>
<dbReference type="OrthoDB" id="9804592at2"/>
<dbReference type="EMBL" id="NPDN01000001">
    <property type="protein sequence ID" value="PJZ27113.1"/>
    <property type="molecule type" value="Genomic_DNA"/>
</dbReference>
<comment type="caution">
    <text evidence="13">The sequence shown here is derived from an EMBL/GenBank/DDBJ whole genome shotgun (WGS) entry which is preliminary data.</text>
</comment>
<dbReference type="NCBIfam" id="NF006942">
    <property type="entry name" value="PRK09424.1"/>
    <property type="match status" value="1"/>
</dbReference>
<evidence type="ECO:0000256" key="6">
    <source>
        <dbReference type="ARBA" id="ARBA00023027"/>
    </source>
</evidence>
<dbReference type="RefSeq" id="WP_100704861.1">
    <property type="nucleotide sequence ID" value="NZ_NPDL01000004.1"/>
</dbReference>
<feature type="domain" description="Alanine dehydrogenase/pyridine nucleotide transhydrogenase NAD(H)-binding" evidence="11">
    <location>
        <begin position="146"/>
        <end position="311"/>
    </location>
</feature>
<dbReference type="EC" id="7.1.1.1" evidence="2"/>
<comment type="catalytic activity">
    <reaction evidence="7">
        <text>NAD(+) + NADPH + H(+)(in) = NADH + NADP(+) + H(+)(out)</text>
        <dbReference type="Rhea" id="RHEA:47992"/>
        <dbReference type="ChEBI" id="CHEBI:15378"/>
        <dbReference type="ChEBI" id="CHEBI:57540"/>
        <dbReference type="ChEBI" id="CHEBI:57783"/>
        <dbReference type="ChEBI" id="CHEBI:57945"/>
        <dbReference type="ChEBI" id="CHEBI:58349"/>
        <dbReference type="EC" id="7.1.1.1"/>
    </reaction>
</comment>
<dbReference type="GO" id="GO:0008750">
    <property type="term" value="F:proton-translocating NAD(P)+ transhydrogenase activity"/>
    <property type="evidence" value="ECO:0007669"/>
    <property type="project" value="UniProtKB-EC"/>
</dbReference>
<name>A0A2M9XHG7_9LEPT</name>
<evidence type="ECO:0000256" key="10">
    <source>
        <dbReference type="ARBA" id="ARBA00084087"/>
    </source>
</evidence>
<keyword evidence="3" id="KW-0547">Nucleotide-binding</keyword>
<dbReference type="Proteomes" id="UP000232196">
    <property type="component" value="Unassembled WGS sequence"/>
</dbReference>
<dbReference type="CDD" id="cd05304">
    <property type="entry name" value="Rubrum_tdh"/>
    <property type="match status" value="1"/>
</dbReference>
<evidence type="ECO:0000256" key="2">
    <source>
        <dbReference type="ARBA" id="ARBA00012943"/>
    </source>
</evidence>
<dbReference type="SUPFAM" id="SSF51735">
    <property type="entry name" value="NAD(P)-binding Rossmann-fold domains"/>
    <property type="match status" value="1"/>
</dbReference>
<protein>
    <recommendedName>
        <fullName evidence="8">NAD(P) transhydrogenase subunit alpha part 1</fullName>
        <ecNumber evidence="2">7.1.1.1</ecNumber>
    </recommendedName>
    <alternativeName>
        <fullName evidence="10">Nicotinamide nucleotide transhydrogenase subunit alpha 1</fullName>
    </alternativeName>
    <alternativeName>
        <fullName evidence="9">Pyridine nucleotide transhydrogenase subunit alpha 1</fullName>
    </alternativeName>
</protein>
<dbReference type="GO" id="GO:0005886">
    <property type="term" value="C:plasma membrane"/>
    <property type="evidence" value="ECO:0007669"/>
    <property type="project" value="TreeGrafter"/>
</dbReference>
<dbReference type="SUPFAM" id="SSF52283">
    <property type="entry name" value="Formate/glycerate dehydrogenase catalytic domain-like"/>
    <property type="match status" value="1"/>
</dbReference>
<evidence type="ECO:0000256" key="3">
    <source>
        <dbReference type="ARBA" id="ARBA00022741"/>
    </source>
</evidence>
<dbReference type="Gene3D" id="3.40.50.720">
    <property type="entry name" value="NAD(P)-binding Rossmann-like Domain"/>
    <property type="match status" value="2"/>
</dbReference>
<keyword evidence="4" id="KW-0521">NADP</keyword>
<organism evidence="13 14">
    <name type="scientific">Leptospira hartskeerlii</name>
    <dbReference type="NCBI Taxonomy" id="2023177"/>
    <lineage>
        <taxon>Bacteria</taxon>
        <taxon>Pseudomonadati</taxon>
        <taxon>Spirochaetota</taxon>
        <taxon>Spirochaetia</taxon>
        <taxon>Leptospirales</taxon>
        <taxon>Leptospiraceae</taxon>
        <taxon>Leptospira</taxon>
    </lineage>
</organism>
<evidence type="ECO:0000256" key="1">
    <source>
        <dbReference type="ARBA" id="ARBA00003943"/>
    </source>
</evidence>
<dbReference type="AlphaFoldDB" id="A0A2M9XHG7"/>
<dbReference type="InterPro" id="IPR036291">
    <property type="entry name" value="NAD(P)-bd_dom_sf"/>
</dbReference>
<evidence type="ECO:0000313" key="14">
    <source>
        <dbReference type="Proteomes" id="UP000232196"/>
    </source>
</evidence>
<dbReference type="Pfam" id="PF01262">
    <property type="entry name" value="AlaDh_PNT_C"/>
    <property type="match status" value="1"/>
</dbReference>
<dbReference type="Pfam" id="PF05222">
    <property type="entry name" value="AlaDh_PNT_N"/>
    <property type="match status" value="1"/>
</dbReference>
<proteinExistence type="predicted"/>
<dbReference type="InterPro" id="IPR007886">
    <property type="entry name" value="AlaDH/PNT_N"/>
</dbReference>
<dbReference type="GO" id="GO:0006740">
    <property type="term" value="P:NADPH regeneration"/>
    <property type="evidence" value="ECO:0007669"/>
    <property type="project" value="TreeGrafter"/>
</dbReference>
<dbReference type="SMART" id="SM01003">
    <property type="entry name" value="AlaDh_PNT_N"/>
    <property type="match status" value="1"/>
</dbReference>